<dbReference type="InterPro" id="IPR043128">
    <property type="entry name" value="Rev_trsase/Diguanyl_cyclase"/>
</dbReference>
<dbReference type="SUPFAM" id="SSF55785">
    <property type="entry name" value="PYP-like sensor domain (PAS domain)"/>
    <property type="match status" value="2"/>
</dbReference>
<dbReference type="SMART" id="SM00086">
    <property type="entry name" value="PAC"/>
    <property type="match status" value="2"/>
</dbReference>
<dbReference type="GO" id="GO:0003824">
    <property type="term" value="F:catalytic activity"/>
    <property type="evidence" value="ECO:0007669"/>
    <property type="project" value="UniProtKB-ARBA"/>
</dbReference>
<evidence type="ECO:0000259" key="6">
    <source>
        <dbReference type="PROSITE" id="PS50887"/>
    </source>
</evidence>
<dbReference type="CDD" id="cd01949">
    <property type="entry name" value="GGDEF"/>
    <property type="match status" value="1"/>
</dbReference>
<dbReference type="Pfam" id="PF00563">
    <property type="entry name" value="EAL"/>
    <property type="match status" value="1"/>
</dbReference>
<dbReference type="NCBIfam" id="TIGR00229">
    <property type="entry name" value="sensory_box"/>
    <property type="match status" value="2"/>
</dbReference>
<feature type="transmembrane region" description="Helical" evidence="2">
    <location>
        <begin position="12"/>
        <end position="33"/>
    </location>
</feature>
<keyword evidence="2" id="KW-0812">Transmembrane</keyword>
<evidence type="ECO:0000259" key="3">
    <source>
        <dbReference type="PROSITE" id="PS50112"/>
    </source>
</evidence>
<protein>
    <submittedName>
        <fullName evidence="7">EAL domain-containing protein</fullName>
    </submittedName>
</protein>
<evidence type="ECO:0000256" key="1">
    <source>
        <dbReference type="ARBA" id="ARBA00001946"/>
    </source>
</evidence>
<proteinExistence type="predicted"/>
<reference evidence="7" key="1">
    <citation type="submission" date="2023-10" db="EMBL/GenBank/DDBJ databases">
        <authorList>
            <consortium name="PulseNet: The National Subtyping Network for Foodborne Disease Surveillance"/>
        </authorList>
    </citation>
    <scope>NUCLEOTIDE SEQUENCE</scope>
    <source>
        <strain evidence="7">PNUSAV004886</strain>
    </source>
</reference>
<comment type="cofactor">
    <cofactor evidence="1">
        <name>Mg(2+)</name>
        <dbReference type="ChEBI" id="CHEBI:18420"/>
    </cofactor>
</comment>
<dbReference type="InterPro" id="IPR035919">
    <property type="entry name" value="EAL_sf"/>
</dbReference>
<dbReference type="Gene3D" id="3.20.20.450">
    <property type="entry name" value="EAL domain"/>
    <property type="match status" value="1"/>
</dbReference>
<dbReference type="AlphaFoldDB" id="A0AAI9G773"/>
<feature type="domain" description="PAS" evidence="3">
    <location>
        <begin position="378"/>
        <end position="427"/>
    </location>
</feature>
<dbReference type="PANTHER" id="PTHR44757:SF2">
    <property type="entry name" value="BIOFILM ARCHITECTURE MAINTENANCE PROTEIN MBAA"/>
    <property type="match status" value="1"/>
</dbReference>
<dbReference type="InterPro" id="IPR000160">
    <property type="entry name" value="GGDEF_dom"/>
</dbReference>
<dbReference type="PROSITE" id="PS50887">
    <property type="entry name" value="GGDEF"/>
    <property type="match status" value="1"/>
</dbReference>
<dbReference type="FunFam" id="3.30.70.270:FF:000001">
    <property type="entry name" value="Diguanylate cyclase domain protein"/>
    <property type="match status" value="1"/>
</dbReference>
<keyword evidence="2" id="KW-0472">Membrane</keyword>
<comment type="caution">
    <text evidence="7">The sequence shown here is derived from an EMBL/GenBank/DDBJ whole genome shotgun (WGS) entry which is preliminary data.</text>
</comment>
<feature type="domain" description="PAC" evidence="4">
    <location>
        <begin position="331"/>
        <end position="384"/>
    </location>
</feature>
<dbReference type="NCBIfam" id="TIGR00254">
    <property type="entry name" value="GGDEF"/>
    <property type="match status" value="1"/>
</dbReference>
<dbReference type="SUPFAM" id="SSF55073">
    <property type="entry name" value="Nucleotide cyclase"/>
    <property type="match status" value="1"/>
</dbReference>
<dbReference type="InterPro" id="IPR035965">
    <property type="entry name" value="PAS-like_dom_sf"/>
</dbReference>
<dbReference type="InterPro" id="IPR052155">
    <property type="entry name" value="Biofilm_reg_signaling"/>
</dbReference>
<dbReference type="EMBL" id="ABNSCA010000001">
    <property type="protein sequence ID" value="ELN6931283.1"/>
    <property type="molecule type" value="Genomic_DNA"/>
</dbReference>
<feature type="domain" description="GGDEF" evidence="6">
    <location>
        <begin position="537"/>
        <end position="671"/>
    </location>
</feature>
<gene>
    <name evidence="7" type="ORF">RZY48_000658</name>
</gene>
<dbReference type="SMART" id="SM00091">
    <property type="entry name" value="PAS"/>
    <property type="match status" value="2"/>
</dbReference>
<evidence type="ECO:0000259" key="4">
    <source>
        <dbReference type="PROSITE" id="PS50113"/>
    </source>
</evidence>
<dbReference type="InterPro" id="IPR001610">
    <property type="entry name" value="PAC"/>
</dbReference>
<evidence type="ECO:0000313" key="8">
    <source>
        <dbReference type="Proteomes" id="UP001253463"/>
    </source>
</evidence>
<dbReference type="Pfam" id="PF00990">
    <property type="entry name" value="GGDEF"/>
    <property type="match status" value="1"/>
</dbReference>
<dbReference type="InterPro" id="IPR000700">
    <property type="entry name" value="PAS-assoc_C"/>
</dbReference>
<dbReference type="Gene3D" id="3.30.450.20">
    <property type="entry name" value="PAS domain"/>
    <property type="match status" value="2"/>
</dbReference>
<dbReference type="Pfam" id="PF13426">
    <property type="entry name" value="PAS_9"/>
    <property type="match status" value="1"/>
</dbReference>
<evidence type="ECO:0000259" key="5">
    <source>
        <dbReference type="PROSITE" id="PS50883"/>
    </source>
</evidence>
<evidence type="ECO:0000256" key="2">
    <source>
        <dbReference type="SAM" id="Phobius"/>
    </source>
</evidence>
<name>A0AAI9G773_9VIBR</name>
<dbReference type="InterPro" id="IPR000014">
    <property type="entry name" value="PAS"/>
</dbReference>
<dbReference type="InterPro" id="IPR013655">
    <property type="entry name" value="PAS_fold_3"/>
</dbReference>
<dbReference type="PROSITE" id="PS50112">
    <property type="entry name" value="PAS"/>
    <property type="match status" value="2"/>
</dbReference>
<dbReference type="SMART" id="SM00052">
    <property type="entry name" value="EAL"/>
    <property type="match status" value="1"/>
</dbReference>
<dbReference type="SUPFAM" id="SSF141868">
    <property type="entry name" value="EAL domain-like"/>
    <property type="match status" value="1"/>
</dbReference>
<accession>A0AAI9G773</accession>
<dbReference type="CDD" id="cd00130">
    <property type="entry name" value="PAS"/>
    <property type="match status" value="2"/>
</dbReference>
<dbReference type="Pfam" id="PF08447">
    <property type="entry name" value="PAS_3"/>
    <property type="match status" value="1"/>
</dbReference>
<keyword evidence="2" id="KW-1133">Transmembrane helix</keyword>
<feature type="domain" description="PAS" evidence="3">
    <location>
        <begin position="254"/>
        <end position="327"/>
    </location>
</feature>
<dbReference type="PROSITE" id="PS50113">
    <property type="entry name" value="PAC"/>
    <property type="match status" value="1"/>
</dbReference>
<dbReference type="Gene3D" id="3.30.70.270">
    <property type="match status" value="1"/>
</dbReference>
<dbReference type="SMART" id="SM00267">
    <property type="entry name" value="GGDEF"/>
    <property type="match status" value="1"/>
</dbReference>
<dbReference type="PROSITE" id="PS50883">
    <property type="entry name" value="EAL"/>
    <property type="match status" value="1"/>
</dbReference>
<dbReference type="Proteomes" id="UP001253463">
    <property type="component" value="Unassembled WGS sequence"/>
</dbReference>
<sequence>MDKWAVQRGRSLALSLVVMVILTTSLVIASYAFHTYQHRTEMLEEEILGQAQESAERLSRAIASDLQAGHLADYSLLVQTEMSTANHKALLAILLEASQLESAFEPPFSTVGLIKMPTGEVREFIPSQDDHLLASSQFFQQRDIRSAEGALLGHVKVYGSGEKLQQEKRNLLLNALLTALGLLLMQTVISATLIQWILTRPLQRITNTLVERDADGLPTAQLHSSSYTELSVLTDTVNEMLKVICKTRDTLRSQRERLENVIEGTDAGTWYWNIQTGKTEFNQRWAEIIGYQLHELEPISIQTWLDHLHPEDVKKSEEKLQAHFDGKQEYYQCEVRMRHRDGHWVWVMDRGKVALWDESGKPLEMFGTHIDISEDKAREQQLALAADVYKYVHEGILIANSRGLIVDVNRAFSQITGYRREEVIGQSPKMLKSGIHDRAFYHNIWKALHLEGCWRGEIWNKRKNGEIYPELLTISRVSDAVEEVRYVALFSDISALKEHEYHLEKIAHYDALTKLPNRLLLQERLSTAMHHAQKYARAVALLFIDLDGFKDVNDQYGHTAGDEVLCAMAHRMKTITREGDTLARLGGDEFIVVLSDIDSKNRTTQIVTRLLTSIAKPLAISGHEIRLSASIGISLYPDSGDISADKLIQQADKAMYQAKLAGKNGYAFFDPAFEHSQRAEDDLLERLYLALNNQELQLYYQPVVNLQDDSFSGFEALLRWCHPQHGVLLPDQFLSPVTNHAFITEIGEWVFKQALEQLMAWQEQGLKAQISVNVAASQVLSTNFVSRLNHLLKKYPALNANQLALEIQEMSTLDNPTQLKEVLCRCREIGVECAIDNFGGGYATLAYLKELPVQRLKLERSMLHNLSMKDEGRLVLQALTHLATAFNKQIVAVGLEKETEKASLLKMGCHFAQGFAIAPPMPAEKARLWVKNRKSV</sequence>
<feature type="domain" description="EAL" evidence="5">
    <location>
        <begin position="680"/>
        <end position="934"/>
    </location>
</feature>
<dbReference type="PANTHER" id="PTHR44757">
    <property type="entry name" value="DIGUANYLATE CYCLASE DGCP"/>
    <property type="match status" value="1"/>
</dbReference>
<organism evidence="7 8">
    <name type="scientific">Vibrio navarrensis</name>
    <dbReference type="NCBI Taxonomy" id="29495"/>
    <lineage>
        <taxon>Bacteria</taxon>
        <taxon>Pseudomonadati</taxon>
        <taxon>Pseudomonadota</taxon>
        <taxon>Gammaproteobacteria</taxon>
        <taxon>Vibrionales</taxon>
        <taxon>Vibrionaceae</taxon>
        <taxon>Vibrio</taxon>
    </lineage>
</organism>
<evidence type="ECO:0000313" key="7">
    <source>
        <dbReference type="EMBL" id="ELN6931283.1"/>
    </source>
</evidence>
<dbReference type="InterPro" id="IPR029787">
    <property type="entry name" value="Nucleotide_cyclase"/>
</dbReference>
<dbReference type="InterPro" id="IPR001633">
    <property type="entry name" value="EAL_dom"/>
</dbReference>
<dbReference type="CDD" id="cd01948">
    <property type="entry name" value="EAL"/>
    <property type="match status" value="1"/>
</dbReference>